<organism evidence="11 12">
    <name type="scientific">Hydromonas duriensis</name>
    <dbReference type="NCBI Taxonomy" id="1527608"/>
    <lineage>
        <taxon>Bacteria</taxon>
        <taxon>Pseudomonadati</taxon>
        <taxon>Pseudomonadota</taxon>
        <taxon>Betaproteobacteria</taxon>
        <taxon>Burkholderiales</taxon>
        <taxon>Burkholderiaceae</taxon>
        <taxon>Hydromonas</taxon>
    </lineage>
</organism>
<dbReference type="Pfam" id="PF02578">
    <property type="entry name" value="Cu-oxidase_4"/>
    <property type="match status" value="1"/>
</dbReference>
<keyword evidence="3" id="KW-0808">Transferase</keyword>
<dbReference type="CDD" id="cd16833">
    <property type="entry name" value="YfiH"/>
    <property type="match status" value="1"/>
</dbReference>
<name>A0A4R6Y6X1_9BURK</name>
<sequence length="264" mass="28982">MRDIQVILPNWRVPNHVHAYMTTRVAGYSQGVYGQADGQNGLNLATHVGDELSHILQNRALLKTQLNLPSEPLWLNQTHSTYVHLQTLDEYKHEEPPPEADAVVLTAQGQVGVVMTADCLPVLFASADGKVVGAAHAGWRGLADGVLEKTIQVMREQGAHDIQAWLGAAIGSTAFEVGRDVLDEFTKRTPAGVADVGAHFKTHPCHLDKYLANIYGLAFDRLQAMGITEITGGKHCTVSEKELFYSYRRDGVTGRMATIIWMEN</sequence>
<dbReference type="NCBIfam" id="TIGR00726">
    <property type="entry name" value="peptidoglycan editing factor PgeF"/>
    <property type="match status" value="1"/>
</dbReference>
<evidence type="ECO:0000313" key="12">
    <source>
        <dbReference type="Proteomes" id="UP000294480"/>
    </source>
</evidence>
<reference evidence="11 12" key="1">
    <citation type="submission" date="2019-03" db="EMBL/GenBank/DDBJ databases">
        <title>Genomic Encyclopedia of Type Strains, Phase IV (KMG-IV): sequencing the most valuable type-strain genomes for metagenomic binning, comparative biology and taxonomic classification.</title>
        <authorList>
            <person name="Goeker M."/>
        </authorList>
    </citation>
    <scope>NUCLEOTIDE SEQUENCE [LARGE SCALE GENOMIC DNA]</scope>
    <source>
        <strain evidence="11 12">DSM 102852</strain>
    </source>
</reference>
<comment type="catalytic activity">
    <reaction evidence="9">
        <text>S-methyl-5'-thioadenosine + phosphate = 5-(methylsulfanyl)-alpha-D-ribose 1-phosphate + adenine</text>
        <dbReference type="Rhea" id="RHEA:11852"/>
        <dbReference type="ChEBI" id="CHEBI:16708"/>
        <dbReference type="ChEBI" id="CHEBI:17509"/>
        <dbReference type="ChEBI" id="CHEBI:43474"/>
        <dbReference type="ChEBI" id="CHEBI:58533"/>
        <dbReference type="EC" id="2.4.2.28"/>
    </reaction>
    <physiologicalReaction direction="left-to-right" evidence="9">
        <dbReference type="Rhea" id="RHEA:11853"/>
    </physiologicalReaction>
</comment>
<dbReference type="EMBL" id="SNZE01000028">
    <property type="protein sequence ID" value="TDR29028.1"/>
    <property type="molecule type" value="Genomic_DNA"/>
</dbReference>
<keyword evidence="6" id="KW-0862">Zinc</keyword>
<dbReference type="InterPro" id="IPR038371">
    <property type="entry name" value="Cu_polyphenol_OxRdtase_sf"/>
</dbReference>
<evidence type="ECO:0000256" key="5">
    <source>
        <dbReference type="ARBA" id="ARBA00022801"/>
    </source>
</evidence>
<evidence type="ECO:0000256" key="6">
    <source>
        <dbReference type="ARBA" id="ARBA00022833"/>
    </source>
</evidence>
<evidence type="ECO:0000256" key="10">
    <source>
        <dbReference type="RuleBase" id="RU361274"/>
    </source>
</evidence>
<proteinExistence type="inferred from homology"/>
<dbReference type="PANTHER" id="PTHR30616:SF2">
    <property type="entry name" value="PURINE NUCLEOSIDE PHOSPHORYLASE LACC1"/>
    <property type="match status" value="1"/>
</dbReference>
<comment type="catalytic activity">
    <reaction evidence="7">
        <text>adenosine + H2O + H(+) = inosine + NH4(+)</text>
        <dbReference type="Rhea" id="RHEA:24408"/>
        <dbReference type="ChEBI" id="CHEBI:15377"/>
        <dbReference type="ChEBI" id="CHEBI:15378"/>
        <dbReference type="ChEBI" id="CHEBI:16335"/>
        <dbReference type="ChEBI" id="CHEBI:17596"/>
        <dbReference type="ChEBI" id="CHEBI:28938"/>
        <dbReference type="EC" id="3.5.4.4"/>
    </reaction>
    <physiologicalReaction direction="left-to-right" evidence="7">
        <dbReference type="Rhea" id="RHEA:24409"/>
    </physiologicalReaction>
</comment>
<dbReference type="InterPro" id="IPR003730">
    <property type="entry name" value="Cu_polyphenol_OxRdtase"/>
</dbReference>
<evidence type="ECO:0000256" key="7">
    <source>
        <dbReference type="ARBA" id="ARBA00047989"/>
    </source>
</evidence>
<evidence type="ECO:0000256" key="1">
    <source>
        <dbReference type="ARBA" id="ARBA00000553"/>
    </source>
</evidence>
<dbReference type="Proteomes" id="UP000294480">
    <property type="component" value="Unassembled WGS sequence"/>
</dbReference>
<dbReference type="GO" id="GO:0017061">
    <property type="term" value="F:S-methyl-5-thioadenosine phosphorylase activity"/>
    <property type="evidence" value="ECO:0007669"/>
    <property type="project" value="UniProtKB-EC"/>
</dbReference>
<dbReference type="AlphaFoldDB" id="A0A4R6Y6X1"/>
<keyword evidence="4" id="KW-0479">Metal-binding</keyword>
<dbReference type="RefSeq" id="WP_246012102.1">
    <property type="nucleotide sequence ID" value="NZ_SNZE01000028.1"/>
</dbReference>
<dbReference type="Gene3D" id="3.60.140.10">
    <property type="entry name" value="CNF1/YfiH-like putative cysteine hydrolases"/>
    <property type="match status" value="1"/>
</dbReference>
<evidence type="ECO:0000256" key="3">
    <source>
        <dbReference type="ARBA" id="ARBA00022679"/>
    </source>
</evidence>
<gene>
    <name evidence="11" type="ORF">DFR44_12819</name>
</gene>
<evidence type="ECO:0000313" key="11">
    <source>
        <dbReference type="EMBL" id="TDR29028.1"/>
    </source>
</evidence>
<dbReference type="GO" id="GO:0005507">
    <property type="term" value="F:copper ion binding"/>
    <property type="evidence" value="ECO:0007669"/>
    <property type="project" value="TreeGrafter"/>
</dbReference>
<evidence type="ECO:0000256" key="8">
    <source>
        <dbReference type="ARBA" id="ARBA00048968"/>
    </source>
</evidence>
<dbReference type="PANTHER" id="PTHR30616">
    <property type="entry name" value="UNCHARACTERIZED PROTEIN YFIH"/>
    <property type="match status" value="1"/>
</dbReference>
<comment type="catalytic activity">
    <reaction evidence="8">
        <text>adenosine + phosphate = alpha-D-ribose 1-phosphate + adenine</text>
        <dbReference type="Rhea" id="RHEA:27642"/>
        <dbReference type="ChEBI" id="CHEBI:16335"/>
        <dbReference type="ChEBI" id="CHEBI:16708"/>
        <dbReference type="ChEBI" id="CHEBI:43474"/>
        <dbReference type="ChEBI" id="CHEBI:57720"/>
        <dbReference type="EC" id="2.4.2.1"/>
    </reaction>
    <physiologicalReaction direction="left-to-right" evidence="8">
        <dbReference type="Rhea" id="RHEA:27643"/>
    </physiologicalReaction>
</comment>
<evidence type="ECO:0000256" key="4">
    <source>
        <dbReference type="ARBA" id="ARBA00022723"/>
    </source>
</evidence>
<protein>
    <recommendedName>
        <fullName evidence="10">Purine nucleoside phosphorylase</fullName>
    </recommendedName>
</protein>
<evidence type="ECO:0000256" key="2">
    <source>
        <dbReference type="ARBA" id="ARBA00007353"/>
    </source>
</evidence>
<accession>A0A4R6Y6X1</accession>
<keyword evidence="5" id="KW-0378">Hydrolase</keyword>
<comment type="caution">
    <text evidence="11">The sequence shown here is derived from an EMBL/GenBank/DDBJ whole genome shotgun (WGS) entry which is preliminary data.</text>
</comment>
<comment type="similarity">
    <text evidence="2 10">Belongs to the purine nucleoside phosphorylase YfiH/LACC1 family.</text>
</comment>
<keyword evidence="12" id="KW-1185">Reference proteome</keyword>
<dbReference type="SUPFAM" id="SSF64438">
    <property type="entry name" value="CNF1/YfiH-like putative cysteine hydrolases"/>
    <property type="match status" value="1"/>
</dbReference>
<evidence type="ECO:0000256" key="9">
    <source>
        <dbReference type="ARBA" id="ARBA00049893"/>
    </source>
</evidence>
<dbReference type="GO" id="GO:0016787">
    <property type="term" value="F:hydrolase activity"/>
    <property type="evidence" value="ECO:0007669"/>
    <property type="project" value="UniProtKB-KW"/>
</dbReference>
<dbReference type="InterPro" id="IPR011324">
    <property type="entry name" value="Cytotoxic_necrot_fac-like_cat"/>
</dbReference>
<comment type="catalytic activity">
    <reaction evidence="1">
        <text>inosine + phosphate = alpha-D-ribose 1-phosphate + hypoxanthine</text>
        <dbReference type="Rhea" id="RHEA:27646"/>
        <dbReference type="ChEBI" id="CHEBI:17368"/>
        <dbReference type="ChEBI" id="CHEBI:17596"/>
        <dbReference type="ChEBI" id="CHEBI:43474"/>
        <dbReference type="ChEBI" id="CHEBI:57720"/>
        <dbReference type="EC" id="2.4.2.1"/>
    </reaction>
    <physiologicalReaction direction="left-to-right" evidence="1">
        <dbReference type="Rhea" id="RHEA:27647"/>
    </physiologicalReaction>
</comment>